<accession>A0ABV4NRA8</accession>
<feature type="compositionally biased region" description="Pro residues" evidence="1">
    <location>
        <begin position="11"/>
        <end position="25"/>
    </location>
</feature>
<sequence>MKKFLKKRVQPLPPESTSPAEPPHPPKIYFCHVPKCAGSSLNSALKQQLSNPNETAHFDIKLRESNRAAKILDTSMMSVRETILAYNLSIKSNFYGRGHSYCRPDLVSKFSDEWDFLTILRDPIERWISLYTYNTFKESEWAKNTLPLNDYMKSQKGISAGQSFIHYFSDFSISPNSNPSDYIDQAIQNLQQFSIVGITHHIDLLAQQINKDYKIELEIPKNNVSPNHTLAQQIQEESKTIKQIEQICTHDIEIYKRFTGEFGPIFSRKAQNTA</sequence>
<dbReference type="RefSeq" id="WP_371844098.1">
    <property type="nucleotide sequence ID" value="NZ_JBGMEL010000013.1"/>
</dbReference>
<keyword evidence="3" id="KW-1185">Reference proteome</keyword>
<dbReference type="Pfam" id="PF03567">
    <property type="entry name" value="Sulfotransfer_2"/>
    <property type="match status" value="1"/>
</dbReference>
<dbReference type="Gene3D" id="3.40.50.300">
    <property type="entry name" value="P-loop containing nucleotide triphosphate hydrolases"/>
    <property type="match status" value="1"/>
</dbReference>
<organism evidence="2 3">
    <name type="scientific">Microbulbifer echini</name>
    <dbReference type="NCBI Taxonomy" id="1529067"/>
    <lineage>
        <taxon>Bacteria</taxon>
        <taxon>Pseudomonadati</taxon>
        <taxon>Pseudomonadota</taxon>
        <taxon>Gammaproteobacteria</taxon>
        <taxon>Cellvibrionales</taxon>
        <taxon>Microbulbiferaceae</taxon>
        <taxon>Microbulbifer</taxon>
    </lineage>
</organism>
<proteinExistence type="predicted"/>
<dbReference type="Proteomes" id="UP001569414">
    <property type="component" value="Unassembled WGS sequence"/>
</dbReference>
<comment type="caution">
    <text evidence="2">The sequence shown here is derived from an EMBL/GenBank/DDBJ whole genome shotgun (WGS) entry which is preliminary data.</text>
</comment>
<dbReference type="InterPro" id="IPR027417">
    <property type="entry name" value="P-loop_NTPase"/>
</dbReference>
<dbReference type="InterPro" id="IPR005331">
    <property type="entry name" value="Sulfotransferase"/>
</dbReference>
<dbReference type="SUPFAM" id="SSF52540">
    <property type="entry name" value="P-loop containing nucleoside triphosphate hydrolases"/>
    <property type="match status" value="1"/>
</dbReference>
<name>A0ABV4NRA8_9GAMM</name>
<evidence type="ECO:0000313" key="3">
    <source>
        <dbReference type="Proteomes" id="UP001569414"/>
    </source>
</evidence>
<gene>
    <name evidence="2" type="ORF">ACCI51_13725</name>
</gene>
<evidence type="ECO:0000256" key="1">
    <source>
        <dbReference type="SAM" id="MobiDB-lite"/>
    </source>
</evidence>
<feature type="region of interest" description="Disordered" evidence="1">
    <location>
        <begin position="1"/>
        <end position="25"/>
    </location>
</feature>
<dbReference type="EMBL" id="JBGMEL010000013">
    <property type="protein sequence ID" value="MFA0791613.1"/>
    <property type="molecule type" value="Genomic_DNA"/>
</dbReference>
<reference evidence="2 3" key="1">
    <citation type="submission" date="2024-08" db="EMBL/GenBank/DDBJ databases">
        <authorList>
            <person name="Ishaq N."/>
        </authorList>
    </citation>
    <scope>NUCLEOTIDE SEQUENCE [LARGE SCALE GENOMIC DNA]</scope>
    <source>
        <strain evidence="2 3">JCM 30400</strain>
    </source>
</reference>
<evidence type="ECO:0000313" key="2">
    <source>
        <dbReference type="EMBL" id="MFA0791613.1"/>
    </source>
</evidence>
<protein>
    <submittedName>
        <fullName evidence="2">Sulfotransferase family 2 domain-containing protein</fullName>
    </submittedName>
</protein>